<sequence length="141" mass="16031">FRLSTMSRILCIDFGGKRTGLAVTDPLQIIATALITVETKELINFLKKYFSSEEVELILIGEPLNLDDTPTHATTLVEQAIKQLQKNFPSIPIKKIDERYTSKMASRAMVEMGMKKKQRQQKGNVDQIAATIMLQEYLQNR</sequence>
<keyword evidence="3" id="KW-0540">Nuclease</keyword>
<dbReference type="InterPro" id="IPR012337">
    <property type="entry name" value="RNaseH-like_sf"/>
</dbReference>
<keyword evidence="1" id="KW-0963">Cytoplasm</keyword>
<dbReference type="GO" id="GO:0005829">
    <property type="term" value="C:cytosol"/>
    <property type="evidence" value="ECO:0007669"/>
    <property type="project" value="TreeGrafter"/>
</dbReference>
<dbReference type="NCBIfam" id="TIGR00250">
    <property type="entry name" value="RNAse_H_YqgF"/>
    <property type="match status" value="1"/>
</dbReference>
<feature type="domain" description="YqgF/RNase H-like" evidence="5">
    <location>
        <begin position="7"/>
        <end position="105"/>
    </location>
</feature>
<dbReference type="GO" id="GO:0004518">
    <property type="term" value="F:nuclease activity"/>
    <property type="evidence" value="ECO:0007669"/>
    <property type="project" value="UniProtKB-KW"/>
</dbReference>
<evidence type="ECO:0000256" key="2">
    <source>
        <dbReference type="ARBA" id="ARBA00022517"/>
    </source>
</evidence>
<name>X1H8Z3_9ZZZZ</name>
<evidence type="ECO:0000313" key="6">
    <source>
        <dbReference type="EMBL" id="GAH66661.1"/>
    </source>
</evidence>
<accession>X1H8Z3</accession>
<comment type="caution">
    <text evidence="6">The sequence shown here is derived from an EMBL/GenBank/DDBJ whole genome shotgun (WGS) entry which is preliminary data.</text>
</comment>
<dbReference type="CDD" id="cd16964">
    <property type="entry name" value="YqgF"/>
    <property type="match status" value="1"/>
</dbReference>
<proteinExistence type="inferred from homology"/>
<dbReference type="EMBL" id="BARU01029416">
    <property type="protein sequence ID" value="GAH66661.1"/>
    <property type="molecule type" value="Genomic_DNA"/>
</dbReference>
<dbReference type="InterPro" id="IPR037027">
    <property type="entry name" value="YqgF/RNaseH-like_dom_sf"/>
</dbReference>
<dbReference type="Pfam" id="PF03652">
    <property type="entry name" value="RuvX"/>
    <property type="match status" value="1"/>
</dbReference>
<dbReference type="SUPFAM" id="SSF53098">
    <property type="entry name" value="Ribonuclease H-like"/>
    <property type="match status" value="1"/>
</dbReference>
<dbReference type="GO" id="GO:0016787">
    <property type="term" value="F:hydrolase activity"/>
    <property type="evidence" value="ECO:0007669"/>
    <property type="project" value="UniProtKB-KW"/>
</dbReference>
<keyword evidence="4" id="KW-0378">Hydrolase</keyword>
<dbReference type="PANTHER" id="PTHR33317">
    <property type="entry name" value="POLYNUCLEOTIDYL TRANSFERASE, RIBONUCLEASE H-LIKE SUPERFAMILY PROTEIN"/>
    <property type="match status" value="1"/>
</dbReference>
<dbReference type="AlphaFoldDB" id="X1H8Z3"/>
<organism evidence="6">
    <name type="scientific">marine sediment metagenome</name>
    <dbReference type="NCBI Taxonomy" id="412755"/>
    <lineage>
        <taxon>unclassified sequences</taxon>
        <taxon>metagenomes</taxon>
        <taxon>ecological metagenomes</taxon>
    </lineage>
</organism>
<dbReference type="GO" id="GO:0000967">
    <property type="term" value="P:rRNA 5'-end processing"/>
    <property type="evidence" value="ECO:0007669"/>
    <property type="project" value="TreeGrafter"/>
</dbReference>
<dbReference type="HAMAP" id="MF_00651">
    <property type="entry name" value="Nuclease_YqgF"/>
    <property type="match status" value="1"/>
</dbReference>
<evidence type="ECO:0000256" key="1">
    <source>
        <dbReference type="ARBA" id="ARBA00022490"/>
    </source>
</evidence>
<evidence type="ECO:0000256" key="3">
    <source>
        <dbReference type="ARBA" id="ARBA00022722"/>
    </source>
</evidence>
<keyword evidence="2" id="KW-0690">Ribosome biogenesis</keyword>
<dbReference type="SMART" id="SM00732">
    <property type="entry name" value="YqgFc"/>
    <property type="match status" value="1"/>
</dbReference>
<dbReference type="InterPro" id="IPR005227">
    <property type="entry name" value="YqgF"/>
</dbReference>
<gene>
    <name evidence="6" type="ORF">S03H2_46795</name>
</gene>
<reference evidence="6" key="1">
    <citation type="journal article" date="2014" name="Front. Microbiol.">
        <title>High frequency of phylogenetically diverse reductive dehalogenase-homologous genes in deep subseafloor sedimentary metagenomes.</title>
        <authorList>
            <person name="Kawai M."/>
            <person name="Futagami T."/>
            <person name="Toyoda A."/>
            <person name="Takaki Y."/>
            <person name="Nishi S."/>
            <person name="Hori S."/>
            <person name="Arai W."/>
            <person name="Tsubouchi T."/>
            <person name="Morono Y."/>
            <person name="Uchiyama I."/>
            <person name="Ito T."/>
            <person name="Fujiyama A."/>
            <person name="Inagaki F."/>
            <person name="Takami H."/>
        </authorList>
    </citation>
    <scope>NUCLEOTIDE SEQUENCE</scope>
    <source>
        <strain evidence="6">Expedition CK06-06</strain>
    </source>
</reference>
<dbReference type="InterPro" id="IPR006641">
    <property type="entry name" value="YqgF/RNaseH-like_dom"/>
</dbReference>
<evidence type="ECO:0000256" key="4">
    <source>
        <dbReference type="ARBA" id="ARBA00022801"/>
    </source>
</evidence>
<protein>
    <recommendedName>
        <fullName evidence="5">YqgF/RNase H-like domain-containing protein</fullName>
    </recommendedName>
</protein>
<dbReference type="Gene3D" id="3.30.420.140">
    <property type="entry name" value="YqgF/RNase H-like domain"/>
    <property type="match status" value="1"/>
</dbReference>
<dbReference type="PANTHER" id="PTHR33317:SF4">
    <property type="entry name" value="POLYNUCLEOTIDYL TRANSFERASE, RIBONUCLEASE H-LIKE SUPERFAMILY PROTEIN"/>
    <property type="match status" value="1"/>
</dbReference>
<evidence type="ECO:0000259" key="5">
    <source>
        <dbReference type="SMART" id="SM00732"/>
    </source>
</evidence>
<feature type="non-terminal residue" evidence="6">
    <location>
        <position position="1"/>
    </location>
</feature>